<evidence type="ECO:0000313" key="1">
    <source>
        <dbReference type="EMBL" id="AVO23149.1"/>
    </source>
</evidence>
<reference evidence="1" key="1">
    <citation type="submission" date="2018-02" db="EMBL/GenBank/DDBJ databases">
        <authorList>
            <person name="Miller M."/>
            <person name="Deiulio A."/>
            <person name="Douthitt C."/>
            <person name="McMahon J."/>
            <person name="Holland C."/>
            <person name="Wiersma-Koch H."/>
            <person name="Turechek W."/>
            <person name="D'Elia T."/>
        </authorList>
    </citation>
    <scope>NUCLEOTIDE SEQUENCE [LARGE SCALE GENOMIC DNA]</scope>
</reference>
<dbReference type="SUPFAM" id="SSF53098">
    <property type="entry name" value="Ribonuclease H-like"/>
    <property type="match status" value="1"/>
</dbReference>
<dbReference type="InterPro" id="IPR036397">
    <property type="entry name" value="RNaseH_sf"/>
</dbReference>
<dbReference type="EMBL" id="MG983743">
    <property type="protein sequence ID" value="AVO23149.1"/>
    <property type="molecule type" value="Genomic_DNA"/>
</dbReference>
<dbReference type="InterPro" id="IPR012337">
    <property type="entry name" value="RNaseH-like_sf"/>
</dbReference>
<dbReference type="GO" id="GO:0003676">
    <property type="term" value="F:nucleic acid binding"/>
    <property type="evidence" value="ECO:0007669"/>
    <property type="project" value="InterPro"/>
</dbReference>
<proteinExistence type="predicted"/>
<protein>
    <submittedName>
        <fullName evidence="1">Holliday junction resolvase</fullName>
    </submittedName>
</protein>
<keyword evidence="2" id="KW-1185">Reference proteome</keyword>
<accession>A0A2P1JUX5</accession>
<dbReference type="Gene3D" id="3.30.420.10">
    <property type="entry name" value="Ribonuclease H-like superfamily/Ribonuclease H"/>
    <property type="match status" value="1"/>
</dbReference>
<evidence type="ECO:0000313" key="2">
    <source>
        <dbReference type="Proteomes" id="UP000241502"/>
    </source>
</evidence>
<dbReference type="Proteomes" id="UP000241502">
    <property type="component" value="Segment"/>
</dbReference>
<sequence>MKIPVLGMDPSLRNWGLAAAELCLDTGNLSTPVISLIATKPDDKKRVRQNSKDLQTAEDLAAGILPAARLAKAIFVEVPVGSQSARAMASYGTCVGILGSLRALGIEIIEVTPTEVKTHFTGNKNATKDDMIRTAMEYYPEAAWPLLKGKVVAKAEHMADAIATIHAGVHTPVFQQLMRLLAS</sequence>
<name>A0A2P1JUX5_9CAUD</name>
<gene>
    <name evidence="1" type="ORF">RIVERRIDER_68</name>
</gene>
<organism evidence="1 2">
    <name type="scientific">Xanthomonas phage RiverRider</name>
    <dbReference type="NCBI Taxonomy" id="2108116"/>
    <lineage>
        <taxon>Viruses</taxon>
        <taxon>Duplodnaviria</taxon>
        <taxon>Heunggongvirae</taxon>
        <taxon>Uroviricota</taxon>
        <taxon>Caudoviricetes</taxon>
        <taxon>Schitoviridae</taxon>
        <taxon>Riverridervirus</taxon>
        <taxon>Riverridervirus riverrider</taxon>
    </lineage>
</organism>